<dbReference type="EMBL" id="BBIO01000005">
    <property type="protein sequence ID" value="GAK44717.1"/>
    <property type="molecule type" value="Genomic_DNA"/>
</dbReference>
<accession>A0A081B9J9</accession>
<feature type="transmembrane region" description="Helical" evidence="1">
    <location>
        <begin position="174"/>
        <end position="193"/>
    </location>
</feature>
<proteinExistence type="predicted"/>
<feature type="transmembrane region" description="Helical" evidence="1">
    <location>
        <begin position="70"/>
        <end position="88"/>
    </location>
</feature>
<reference evidence="2 3" key="1">
    <citation type="submission" date="2014-07" db="EMBL/GenBank/DDBJ databases">
        <title>Tepidicaulis marinum gen. nov., sp. nov., a novel marine bacterium denitrifying nitrate to nitrous oxide strictly under microaerobic conditions.</title>
        <authorList>
            <person name="Takeuchi M."/>
            <person name="Yamagishi T."/>
            <person name="Kamagata Y."/>
            <person name="Oshima K."/>
            <person name="Hattori M."/>
            <person name="Katayama T."/>
            <person name="Hanada S."/>
            <person name="Tamaki H."/>
            <person name="Marumo K."/>
            <person name="Maeda H."/>
            <person name="Nedachi M."/>
            <person name="Iwasaki W."/>
            <person name="Suwa Y."/>
            <person name="Sakata S."/>
        </authorList>
    </citation>
    <scope>NUCLEOTIDE SEQUENCE [LARGE SCALE GENOMIC DNA]</scope>
    <source>
        <strain evidence="2 3">MA2</strain>
    </source>
</reference>
<dbReference type="Proteomes" id="UP000028702">
    <property type="component" value="Unassembled WGS sequence"/>
</dbReference>
<dbReference type="eggNOG" id="ENOG50341T9">
    <property type="taxonomic scope" value="Bacteria"/>
</dbReference>
<evidence type="ECO:0000256" key="1">
    <source>
        <dbReference type="SAM" id="Phobius"/>
    </source>
</evidence>
<feature type="transmembrane region" description="Helical" evidence="1">
    <location>
        <begin position="6"/>
        <end position="27"/>
    </location>
</feature>
<keyword evidence="1" id="KW-1133">Transmembrane helix</keyword>
<organism evidence="2 3">
    <name type="scientific">Tepidicaulis marinus</name>
    <dbReference type="NCBI Taxonomy" id="1333998"/>
    <lineage>
        <taxon>Bacteria</taxon>
        <taxon>Pseudomonadati</taxon>
        <taxon>Pseudomonadota</taxon>
        <taxon>Alphaproteobacteria</taxon>
        <taxon>Hyphomicrobiales</taxon>
        <taxon>Parvibaculaceae</taxon>
        <taxon>Tepidicaulis</taxon>
    </lineage>
</organism>
<sequence>MAATSLPLSSLPLLLLALFGTITFMGARAWRAGTLSQGEAALLFGLFAAGALWTWAAAELALSSTAQSAGFLFWLPGLWLPYTIIFILQPLRLTAFGRQGLYKLMDQISPAVIVALEGLRILGLGTLLKTFQGTFPVHFEVLTGIPDLLFGVSALAVLWLIARGRITWRGLMRWHLAGLFILAPAGLFIQLGLPGPLQLFSSPPTSLALFEFPMILAPASAVPLFAFINAWSVLWLRRRRPENLLAPYARSAPAEARAEA</sequence>
<dbReference type="AlphaFoldDB" id="A0A081B9J9"/>
<evidence type="ECO:0000313" key="2">
    <source>
        <dbReference type="EMBL" id="GAK44717.1"/>
    </source>
</evidence>
<keyword evidence="1" id="KW-0472">Membrane</keyword>
<feature type="transmembrane region" description="Helical" evidence="1">
    <location>
        <begin position="213"/>
        <end position="236"/>
    </location>
</feature>
<comment type="caution">
    <text evidence="2">The sequence shown here is derived from an EMBL/GenBank/DDBJ whole genome shotgun (WGS) entry which is preliminary data.</text>
</comment>
<evidence type="ECO:0000313" key="3">
    <source>
        <dbReference type="Proteomes" id="UP000028702"/>
    </source>
</evidence>
<keyword evidence="1" id="KW-0812">Transmembrane</keyword>
<feature type="transmembrane region" description="Helical" evidence="1">
    <location>
        <begin position="141"/>
        <end position="162"/>
    </location>
</feature>
<feature type="transmembrane region" description="Helical" evidence="1">
    <location>
        <begin position="39"/>
        <end position="58"/>
    </location>
</feature>
<protein>
    <submittedName>
        <fullName evidence="2">Conserved protein</fullName>
    </submittedName>
</protein>
<name>A0A081B9J9_9HYPH</name>
<dbReference type="RefSeq" id="WP_045444511.1">
    <property type="nucleotide sequence ID" value="NZ_BBIO01000005.1"/>
</dbReference>
<keyword evidence="3" id="KW-1185">Reference proteome</keyword>
<gene>
    <name evidence="2" type="ORF">M2A_1216</name>
</gene>